<evidence type="ECO:0000313" key="15">
    <source>
        <dbReference type="EMBL" id="CDH53642.1"/>
    </source>
</evidence>
<accession>A0A068RVK0</accession>
<organism evidence="15 16">
    <name type="scientific">Lichtheimia corymbifera JMRC:FSU:9682</name>
    <dbReference type="NCBI Taxonomy" id="1263082"/>
    <lineage>
        <taxon>Eukaryota</taxon>
        <taxon>Fungi</taxon>
        <taxon>Fungi incertae sedis</taxon>
        <taxon>Mucoromycota</taxon>
        <taxon>Mucoromycotina</taxon>
        <taxon>Mucoromycetes</taxon>
        <taxon>Mucorales</taxon>
        <taxon>Lichtheimiaceae</taxon>
        <taxon>Lichtheimia</taxon>
    </lineage>
</organism>
<comment type="subcellular location">
    <subcellularLocation>
        <location evidence="3">Chromosome</location>
        <location evidence="3">Centromere</location>
        <location evidence="3">Kinetochore</location>
    </subcellularLocation>
    <subcellularLocation>
        <location evidence="2">Cytoplasm</location>
        <location evidence="2">Cytoskeleton</location>
        <location evidence="2">Spindle</location>
    </subcellularLocation>
    <subcellularLocation>
        <location evidence="1">Nucleus</location>
    </subcellularLocation>
</comment>
<keyword evidence="16" id="KW-1185">Reference proteome</keyword>
<dbReference type="PANTHER" id="PTHR28113">
    <property type="entry name" value="DASH COMPLEX SUBUNIT DAM1"/>
    <property type="match status" value="1"/>
</dbReference>
<comment type="caution">
    <text evidence="15">The sequence shown here is derived from an EMBL/GenBank/DDBJ whole genome shotgun (WGS) entry which is preliminary data.</text>
</comment>
<evidence type="ECO:0000313" key="16">
    <source>
        <dbReference type="Proteomes" id="UP000027586"/>
    </source>
</evidence>
<dbReference type="PANTHER" id="PTHR28113:SF1">
    <property type="entry name" value="DASH COMPLEX SUBUNIT DAM1"/>
    <property type="match status" value="1"/>
</dbReference>
<dbReference type="InterPro" id="IPR013962">
    <property type="entry name" value="DASH_Dam1"/>
</dbReference>
<evidence type="ECO:0000256" key="9">
    <source>
        <dbReference type="ARBA" id="ARBA00022829"/>
    </source>
</evidence>
<evidence type="ECO:0000256" key="11">
    <source>
        <dbReference type="ARBA" id="ARBA00023212"/>
    </source>
</evidence>
<evidence type="ECO:0000256" key="7">
    <source>
        <dbReference type="ARBA" id="ARBA00022490"/>
    </source>
</evidence>
<keyword evidence="10" id="KW-0995">Kinetochore</keyword>
<protein>
    <recommendedName>
        <fullName evidence="5">DASH complex subunit DAM1</fullName>
    </recommendedName>
    <alternativeName>
        <fullName evidence="14">Outer kinetochore protein DAM1</fullName>
    </alternativeName>
</protein>
<evidence type="ECO:0000256" key="5">
    <source>
        <dbReference type="ARBA" id="ARBA00020497"/>
    </source>
</evidence>
<dbReference type="GO" id="GO:1990758">
    <property type="term" value="P:mitotic sister chromatid biorientation"/>
    <property type="evidence" value="ECO:0007669"/>
    <property type="project" value="TreeGrafter"/>
</dbReference>
<keyword evidence="6" id="KW-0158">Chromosome</keyword>
<dbReference type="GO" id="GO:1990537">
    <property type="term" value="C:mitotic spindle polar microtubule"/>
    <property type="evidence" value="ECO:0007669"/>
    <property type="project" value="TreeGrafter"/>
</dbReference>
<keyword evidence="12" id="KW-0539">Nucleus</keyword>
<evidence type="ECO:0000256" key="8">
    <source>
        <dbReference type="ARBA" id="ARBA00022701"/>
    </source>
</evidence>
<dbReference type="Proteomes" id="UP000027586">
    <property type="component" value="Unassembled WGS sequence"/>
</dbReference>
<evidence type="ECO:0000256" key="14">
    <source>
        <dbReference type="ARBA" id="ARBA00030453"/>
    </source>
</evidence>
<dbReference type="VEuPathDB" id="FungiDB:LCOR_04978.1"/>
<evidence type="ECO:0000256" key="4">
    <source>
        <dbReference type="ARBA" id="ARBA00010073"/>
    </source>
</evidence>
<gene>
    <name evidence="15" type="ORF">LCOR_04978.1</name>
</gene>
<evidence type="ECO:0000256" key="1">
    <source>
        <dbReference type="ARBA" id="ARBA00004123"/>
    </source>
</evidence>
<dbReference type="STRING" id="1263082.A0A068RVK0"/>
<proteinExistence type="inferred from homology"/>
<keyword evidence="11" id="KW-0206">Cytoskeleton</keyword>
<keyword evidence="13" id="KW-0137">Centromere</keyword>
<evidence type="ECO:0000256" key="12">
    <source>
        <dbReference type="ARBA" id="ARBA00023242"/>
    </source>
</evidence>
<comment type="similarity">
    <text evidence="4">Belongs to the DASH complex DAM1 family.</text>
</comment>
<dbReference type="AlphaFoldDB" id="A0A068RVK0"/>
<dbReference type="GO" id="GO:0044732">
    <property type="term" value="C:mitotic spindle pole body"/>
    <property type="evidence" value="ECO:0007669"/>
    <property type="project" value="TreeGrafter"/>
</dbReference>
<dbReference type="EMBL" id="CBTN010000018">
    <property type="protein sequence ID" value="CDH53642.1"/>
    <property type="molecule type" value="Genomic_DNA"/>
</dbReference>
<dbReference type="Pfam" id="PF08653">
    <property type="entry name" value="DASH_Dam1"/>
    <property type="match status" value="1"/>
</dbReference>
<dbReference type="GO" id="GO:0042729">
    <property type="term" value="C:DASH complex"/>
    <property type="evidence" value="ECO:0007669"/>
    <property type="project" value="InterPro"/>
</dbReference>
<name>A0A068RVK0_9FUNG</name>
<evidence type="ECO:0000256" key="13">
    <source>
        <dbReference type="ARBA" id="ARBA00023328"/>
    </source>
</evidence>
<evidence type="ECO:0000256" key="6">
    <source>
        <dbReference type="ARBA" id="ARBA00022454"/>
    </source>
</evidence>
<evidence type="ECO:0000256" key="2">
    <source>
        <dbReference type="ARBA" id="ARBA00004186"/>
    </source>
</evidence>
<evidence type="ECO:0000256" key="10">
    <source>
        <dbReference type="ARBA" id="ARBA00022838"/>
    </source>
</evidence>
<dbReference type="OrthoDB" id="5586015at2759"/>
<keyword evidence="9" id="KW-0159">Chromosome partition</keyword>
<keyword evidence="8" id="KW-0493">Microtubule</keyword>
<reference evidence="15" key="1">
    <citation type="submission" date="2013-08" db="EMBL/GenBank/DDBJ databases">
        <title>Gene expansion shapes genome architecture in the human pathogen Lichtheimia corymbifera: an evolutionary genomics analysis in the ancient terrestrial Mucorales (Mucoromycotina).</title>
        <authorList>
            <person name="Schwartze V.U."/>
            <person name="Winter S."/>
            <person name="Shelest E."/>
            <person name="Marcet-Houben M."/>
            <person name="Horn F."/>
            <person name="Wehner S."/>
            <person name="Hoffmann K."/>
            <person name="Riege K."/>
            <person name="Sammeth M."/>
            <person name="Nowrousian M."/>
            <person name="Valiante V."/>
            <person name="Linde J."/>
            <person name="Jacobsen I.D."/>
            <person name="Marz M."/>
            <person name="Brakhage A.A."/>
            <person name="Gabaldon T."/>
            <person name="Bocker S."/>
            <person name="Voigt K."/>
        </authorList>
    </citation>
    <scope>NUCLEOTIDE SEQUENCE [LARGE SCALE GENOMIC DNA]</scope>
    <source>
        <strain evidence="15">FSU 9682</strain>
    </source>
</reference>
<evidence type="ECO:0000256" key="3">
    <source>
        <dbReference type="ARBA" id="ARBA00004629"/>
    </source>
</evidence>
<keyword evidence="7" id="KW-0963">Cytoplasm</keyword>
<sequence length="190" mass="21606">MSFESLAESLGQLGDKFGDLHKQMEDLNDVNNSLIRFNKAFGAFLFGMQATSTSLEWPEAPVKSSFQLVQQQSQSASTKIPRFQQRAQKQTTSGTKFLVKINPSVIIQHLPLKFREQTEHTRNMQNVIKALAKHPDGVNMPTMVKETKLPKHKVTECLNALLHSKDVIKQSQRHQLSLYRLEPSRYPTTS</sequence>